<organism evidence="1 2">
    <name type="scientific">Weissella viridescens</name>
    <name type="common">Lactobacillus viridescens</name>
    <dbReference type="NCBI Taxonomy" id="1629"/>
    <lineage>
        <taxon>Bacteria</taxon>
        <taxon>Bacillati</taxon>
        <taxon>Bacillota</taxon>
        <taxon>Bacilli</taxon>
        <taxon>Lactobacillales</taxon>
        <taxon>Lactobacillaceae</taxon>
        <taxon>Weissella</taxon>
    </lineage>
</organism>
<evidence type="ECO:0000313" key="2">
    <source>
        <dbReference type="Proteomes" id="UP000254621"/>
    </source>
</evidence>
<dbReference type="Proteomes" id="UP000254621">
    <property type="component" value="Unassembled WGS sequence"/>
</dbReference>
<name>A0A380P8U8_WEIVI</name>
<dbReference type="EMBL" id="UHIV01000009">
    <property type="protein sequence ID" value="SUP61651.1"/>
    <property type="molecule type" value="Genomic_DNA"/>
</dbReference>
<gene>
    <name evidence="1" type="ORF">NCTC13645_02818</name>
</gene>
<evidence type="ECO:0000313" key="1">
    <source>
        <dbReference type="EMBL" id="SUP61651.1"/>
    </source>
</evidence>
<accession>A0A380P8U8</accession>
<proteinExistence type="predicted"/>
<reference evidence="1 2" key="1">
    <citation type="submission" date="2018-06" db="EMBL/GenBank/DDBJ databases">
        <authorList>
            <consortium name="Pathogen Informatics"/>
            <person name="Doyle S."/>
        </authorList>
    </citation>
    <scope>NUCLEOTIDE SEQUENCE [LARGE SCALE GENOMIC DNA]</scope>
    <source>
        <strain evidence="1 2">NCTC13645</strain>
    </source>
</reference>
<dbReference type="AlphaFoldDB" id="A0A380P8U8"/>
<sequence>MKDLPDDQRKLMEQRIADQRKVLDMNTPDKRQSLHKLKQKQRDRWAAATKEIQNVTEPAVEADIRSLEQSGKIPA</sequence>
<protein>
    <submittedName>
        <fullName evidence="1">Uncharacterized protein</fullName>
    </submittedName>
</protein>